<keyword evidence="5" id="KW-1185">Reference proteome</keyword>
<reference evidence="4 5" key="1">
    <citation type="submission" date="2016-03" db="EMBL/GenBank/DDBJ databases">
        <title>How can Kluyveromyces marxianus grow so fast - potential evolutionary course in Saccharomyces Complex revealed by comparative genomics.</title>
        <authorList>
            <person name="Mo W."/>
            <person name="Lu W."/>
            <person name="Yang X."/>
            <person name="Qi J."/>
            <person name="Lv H."/>
        </authorList>
    </citation>
    <scope>NUCLEOTIDE SEQUENCE [LARGE SCALE GENOMIC DNA]</scope>
    <source>
        <strain evidence="4 5">FIM1</strain>
    </source>
</reference>
<dbReference type="Pfam" id="PF00071">
    <property type="entry name" value="Ras"/>
    <property type="match status" value="1"/>
</dbReference>
<dbReference type="PROSITE" id="PS51420">
    <property type="entry name" value="RHO"/>
    <property type="match status" value="1"/>
</dbReference>
<dbReference type="PRINTS" id="PR00449">
    <property type="entry name" value="RASTRNSFRMNG"/>
</dbReference>
<keyword evidence="3" id="KW-0342">GTP-binding</keyword>
<proteinExistence type="predicted"/>
<dbReference type="SMART" id="SM00174">
    <property type="entry name" value="RHO"/>
    <property type="match status" value="1"/>
</dbReference>
<dbReference type="InterPro" id="IPR027417">
    <property type="entry name" value="P-loop_NTPase"/>
</dbReference>
<dbReference type="PROSITE" id="PS51421">
    <property type="entry name" value="RAS"/>
    <property type="match status" value="1"/>
</dbReference>
<evidence type="ECO:0000256" key="2">
    <source>
        <dbReference type="ARBA" id="ARBA00022741"/>
    </source>
</evidence>
<organism evidence="4 5">
    <name type="scientific">Kluyveromyces marxianus</name>
    <name type="common">Yeast</name>
    <name type="synonym">Candida kefyr</name>
    <dbReference type="NCBI Taxonomy" id="4911"/>
    <lineage>
        <taxon>Eukaryota</taxon>
        <taxon>Fungi</taxon>
        <taxon>Dikarya</taxon>
        <taxon>Ascomycota</taxon>
        <taxon>Saccharomycotina</taxon>
        <taxon>Saccharomycetes</taxon>
        <taxon>Saccharomycetales</taxon>
        <taxon>Saccharomycetaceae</taxon>
        <taxon>Kluyveromyces</taxon>
    </lineage>
</organism>
<dbReference type="InterPro" id="IPR005225">
    <property type="entry name" value="Small_GTP-bd"/>
</dbReference>
<dbReference type="InterPro" id="IPR001806">
    <property type="entry name" value="Small_GTPase"/>
</dbReference>
<gene>
    <name evidence="4" type="primary">RHO4</name>
    <name evidence="4" type="ORF">FIM1_523</name>
</gene>
<protein>
    <submittedName>
        <fullName evidence="4">GTP-binding protein RHO4</fullName>
    </submittedName>
</protein>
<evidence type="ECO:0000313" key="4">
    <source>
        <dbReference type="EMBL" id="QGN13876.1"/>
    </source>
</evidence>
<evidence type="ECO:0000256" key="3">
    <source>
        <dbReference type="ARBA" id="ARBA00023134"/>
    </source>
</evidence>
<dbReference type="SUPFAM" id="SSF52540">
    <property type="entry name" value="P-loop containing nucleoside triphosphate hydrolases"/>
    <property type="match status" value="1"/>
</dbReference>
<dbReference type="SMART" id="SM00173">
    <property type="entry name" value="RAS"/>
    <property type="match status" value="1"/>
</dbReference>
<dbReference type="PROSITE" id="PS51419">
    <property type="entry name" value="RAB"/>
    <property type="match status" value="1"/>
</dbReference>
<accession>A0ABX6EQG3</accession>
<evidence type="ECO:0000313" key="5">
    <source>
        <dbReference type="Proteomes" id="UP000422736"/>
    </source>
</evidence>
<dbReference type="SMART" id="SM00175">
    <property type="entry name" value="RAB"/>
    <property type="match status" value="1"/>
</dbReference>
<name>A0ABX6EQG3_KLUMA</name>
<sequence length="218" mass="24708">MVLEVDKFKRTLGDIPHYKKGDINGKAAQYHLKIVVVGDGAVGKTSLLISYTQGKFPEDYIPTVFENYVTNLQGPNGKIVELALWDTAGQEEYSRLRPLSYTDVDILMVCYAVNSKVSFYNVEEMWVPEVRHFCPGVPIMIVGLKSDLYAEDDISTFVDTLEAEEMTKRIGAFLHLQCSSKSQQKVREVFDTAITAALYDELKPKEKIKRSRRKCVVL</sequence>
<dbReference type="PANTHER" id="PTHR24072">
    <property type="entry name" value="RHO FAMILY GTPASE"/>
    <property type="match status" value="1"/>
</dbReference>
<dbReference type="Proteomes" id="UP000422736">
    <property type="component" value="Chromosome 1"/>
</dbReference>
<dbReference type="EMBL" id="CP015054">
    <property type="protein sequence ID" value="QGN13876.1"/>
    <property type="molecule type" value="Genomic_DNA"/>
</dbReference>
<dbReference type="InterPro" id="IPR003578">
    <property type="entry name" value="Small_GTPase_Rho"/>
</dbReference>
<keyword evidence="1" id="KW-0488">Methylation</keyword>
<dbReference type="Gene3D" id="3.40.50.300">
    <property type="entry name" value="P-loop containing nucleotide triphosphate hydrolases"/>
    <property type="match status" value="1"/>
</dbReference>
<evidence type="ECO:0000256" key="1">
    <source>
        <dbReference type="ARBA" id="ARBA00022481"/>
    </source>
</evidence>
<dbReference type="NCBIfam" id="TIGR00231">
    <property type="entry name" value="small_GTP"/>
    <property type="match status" value="1"/>
</dbReference>
<keyword evidence="2" id="KW-0547">Nucleotide-binding</keyword>
<reference evidence="4 5" key="2">
    <citation type="submission" date="2019-11" db="EMBL/GenBank/DDBJ databases">
        <authorList>
            <person name="Lu H."/>
        </authorList>
    </citation>
    <scope>NUCLEOTIDE SEQUENCE [LARGE SCALE GENOMIC DNA]</scope>
    <source>
        <strain evidence="4 5">FIM1</strain>
    </source>
</reference>